<dbReference type="RefSeq" id="WP_377004252.1">
    <property type="nucleotide sequence ID" value="NZ_JBHSGG010000023.1"/>
</dbReference>
<keyword evidence="1 4" id="KW-0560">Oxidoreductase</keyword>
<dbReference type="PANTHER" id="PTHR43362">
    <property type="entry name" value="MANNITOL DEHYDROGENASE DSF1-RELATED"/>
    <property type="match status" value="1"/>
</dbReference>
<dbReference type="InterPro" id="IPR013118">
    <property type="entry name" value="Mannitol_DH_C"/>
</dbReference>
<comment type="caution">
    <text evidence="4">The sequence shown here is derived from an EMBL/GenBank/DDBJ whole genome shotgun (WGS) entry which is preliminary data.</text>
</comment>
<dbReference type="InterPro" id="IPR008927">
    <property type="entry name" value="6-PGluconate_DH-like_C_sf"/>
</dbReference>
<dbReference type="Proteomes" id="UP001595892">
    <property type="component" value="Unassembled WGS sequence"/>
</dbReference>
<proteinExistence type="predicted"/>
<evidence type="ECO:0000256" key="1">
    <source>
        <dbReference type="ARBA" id="ARBA00023002"/>
    </source>
</evidence>
<accession>A0ABV9NM81</accession>
<dbReference type="GO" id="GO:0016491">
    <property type="term" value="F:oxidoreductase activity"/>
    <property type="evidence" value="ECO:0007669"/>
    <property type="project" value="UniProtKB-KW"/>
</dbReference>
<dbReference type="PRINTS" id="PR00084">
    <property type="entry name" value="MTLDHDRGNASE"/>
</dbReference>
<dbReference type="Gene3D" id="3.40.50.720">
    <property type="entry name" value="NAD(P)-binding Rossmann-like Domain"/>
    <property type="match status" value="1"/>
</dbReference>
<evidence type="ECO:0000313" key="4">
    <source>
        <dbReference type="EMBL" id="MFC4728228.1"/>
    </source>
</evidence>
<feature type="domain" description="Mannitol dehydrogenase N-terminal" evidence="2">
    <location>
        <begin position="32"/>
        <end position="274"/>
    </location>
</feature>
<keyword evidence="5" id="KW-1185">Reference proteome</keyword>
<evidence type="ECO:0000259" key="3">
    <source>
        <dbReference type="Pfam" id="PF08125"/>
    </source>
</evidence>
<sequence>MTDARRLSDATLADLPPGIERPRYDPAATRIGVVHLGPGAFHRAHQAVYLDDLLAEAPEWAVCAVSLRNPDVRDALRPQDGLYTLSLLGETPRLRVIGSIREVLCARDEQAAVLARLAHPDVRLVTLTITEKGYCLAGDGLDLAHPDIVHDLAAPATPVSAIGYIVAGLRARRAAGLKPYTVLSCDNLPDNGGRLRRATLAFARRIDPGLAAWIEAEATFPRSMVDSITPATDEVLRERVAAALGVEDAWPVQREPYAQWVVEDAFCDGRPPFERAGAILSGDIAGHDRAKLRLLNGPHSALAYLGALMDIETVADAMRHPGLATFLERLMREDIAPTLDAPAGFDAQAYVGAILERFRNPAIRHRLAQIAWDGSQKIPVRLLGTLHDALAAGRPIDRLCLPVAAWMHFVRRQARNGVALVDPMADVLADIGRGTTGQAQDDVAAFLRLDAVFGEMAGERRFVDALVVAYAALGRRVERALATDSGRDLR</sequence>
<reference evidence="5" key="1">
    <citation type="journal article" date="2019" name="Int. J. Syst. Evol. Microbiol.">
        <title>The Global Catalogue of Microorganisms (GCM) 10K type strain sequencing project: providing services to taxonomists for standard genome sequencing and annotation.</title>
        <authorList>
            <consortium name="The Broad Institute Genomics Platform"/>
            <consortium name="The Broad Institute Genome Sequencing Center for Infectious Disease"/>
            <person name="Wu L."/>
            <person name="Ma J."/>
        </authorList>
    </citation>
    <scope>NUCLEOTIDE SEQUENCE [LARGE SCALE GENOMIC DNA]</scope>
    <source>
        <strain evidence="5">CGMCC 1.13574</strain>
    </source>
</reference>
<dbReference type="SUPFAM" id="SSF48179">
    <property type="entry name" value="6-phosphogluconate dehydrogenase C-terminal domain-like"/>
    <property type="match status" value="1"/>
</dbReference>
<evidence type="ECO:0000259" key="2">
    <source>
        <dbReference type="Pfam" id="PF01232"/>
    </source>
</evidence>
<organism evidence="4 5">
    <name type="scientific">Coralloluteibacterium thermophilum</name>
    <dbReference type="NCBI Taxonomy" id="2707049"/>
    <lineage>
        <taxon>Bacteria</taxon>
        <taxon>Pseudomonadati</taxon>
        <taxon>Pseudomonadota</taxon>
        <taxon>Gammaproteobacteria</taxon>
        <taxon>Lysobacterales</taxon>
        <taxon>Lysobacteraceae</taxon>
        <taxon>Coralloluteibacterium</taxon>
    </lineage>
</organism>
<dbReference type="SUPFAM" id="SSF51735">
    <property type="entry name" value="NAD(P)-binding Rossmann-fold domains"/>
    <property type="match status" value="1"/>
</dbReference>
<dbReference type="Pfam" id="PF01232">
    <property type="entry name" value="Mannitol_dh"/>
    <property type="match status" value="1"/>
</dbReference>
<dbReference type="InterPro" id="IPR000669">
    <property type="entry name" value="Mannitol_DH"/>
</dbReference>
<dbReference type="EMBL" id="JBHSGG010000023">
    <property type="protein sequence ID" value="MFC4728228.1"/>
    <property type="molecule type" value="Genomic_DNA"/>
</dbReference>
<dbReference type="InterPro" id="IPR050988">
    <property type="entry name" value="Mannitol_DH/Oxidoreductase"/>
</dbReference>
<dbReference type="InterPro" id="IPR013131">
    <property type="entry name" value="Mannitol_DH_N"/>
</dbReference>
<dbReference type="Gene3D" id="1.10.1040.10">
    <property type="entry name" value="N-(1-d-carboxylethyl)-l-norvaline Dehydrogenase, domain 2"/>
    <property type="match status" value="1"/>
</dbReference>
<evidence type="ECO:0000313" key="5">
    <source>
        <dbReference type="Proteomes" id="UP001595892"/>
    </source>
</evidence>
<protein>
    <submittedName>
        <fullName evidence="4">Mannitol dehydrogenase family protein</fullName>
        <ecNumber evidence="4">1.1.1.-</ecNumber>
    </submittedName>
</protein>
<gene>
    <name evidence="4" type="ORF">ACFO3Q_08610</name>
</gene>
<dbReference type="PANTHER" id="PTHR43362:SF1">
    <property type="entry name" value="MANNITOL DEHYDROGENASE 2-RELATED"/>
    <property type="match status" value="1"/>
</dbReference>
<dbReference type="InterPro" id="IPR013328">
    <property type="entry name" value="6PGD_dom2"/>
</dbReference>
<name>A0ABV9NM81_9GAMM</name>
<dbReference type="InterPro" id="IPR036291">
    <property type="entry name" value="NAD(P)-bd_dom_sf"/>
</dbReference>
<feature type="domain" description="Mannitol dehydrogenase C-terminal" evidence="3">
    <location>
        <begin position="287"/>
        <end position="473"/>
    </location>
</feature>
<dbReference type="Pfam" id="PF08125">
    <property type="entry name" value="Mannitol_dh_C"/>
    <property type="match status" value="1"/>
</dbReference>
<dbReference type="EC" id="1.1.1.-" evidence="4"/>